<protein>
    <recommendedName>
        <fullName evidence="4">Odorant receptor 13a</fullName>
    </recommendedName>
</protein>
<proteinExistence type="predicted"/>
<keyword evidence="3" id="KW-1185">Reference proteome</keyword>
<feature type="transmembrane region" description="Helical" evidence="1">
    <location>
        <begin position="144"/>
        <end position="167"/>
    </location>
</feature>
<evidence type="ECO:0000313" key="2">
    <source>
        <dbReference type="EMBL" id="EGI64420.1"/>
    </source>
</evidence>
<feature type="transmembrane region" description="Helical" evidence="1">
    <location>
        <begin position="12"/>
        <end position="30"/>
    </location>
</feature>
<dbReference type="InParanoid" id="F4WN02"/>
<reference evidence="2" key="1">
    <citation type="submission" date="2011-02" db="EMBL/GenBank/DDBJ databases">
        <title>The genome of the leaf-cutting ant Acromyrmex echinatior suggests key adaptations to social evolution and fungus farming.</title>
        <authorList>
            <person name="Nygaard S."/>
            <person name="Zhang G."/>
        </authorList>
    </citation>
    <scope>NUCLEOTIDE SEQUENCE</scope>
</reference>
<sequence>MLVFAACGTSIYFFLPFWPCIFDVILAINNSRSRSAAIYTLTEYFVDQENFSYLILLHTNAASCIGATAMVATGTMLIAYLKHICGMFSIASFRIKKAMTINMQQDVTEEKMVIIYKGIICAIDIHRKATEFSQVFIKSFEGSFFCLIAAGMVCLTSTLVQVSFIFYHNEYVFATVYNVEWYMAPLHIQKMMLFLLQKGTKAFHLILGGIFIASLESAATVRDIYKSFVPHEYYCLIENNNIHSHSTF</sequence>
<gene>
    <name evidence="2" type="ORF">G5I_07140</name>
</gene>
<feature type="transmembrane region" description="Helical" evidence="1">
    <location>
        <begin position="51"/>
        <end position="71"/>
    </location>
</feature>
<organism evidence="3">
    <name type="scientific">Acromyrmex echinatior</name>
    <name type="common">Panamanian leafcutter ant</name>
    <name type="synonym">Acromyrmex octospinosus echinatior</name>
    <dbReference type="NCBI Taxonomy" id="103372"/>
    <lineage>
        <taxon>Eukaryota</taxon>
        <taxon>Metazoa</taxon>
        <taxon>Ecdysozoa</taxon>
        <taxon>Arthropoda</taxon>
        <taxon>Hexapoda</taxon>
        <taxon>Insecta</taxon>
        <taxon>Pterygota</taxon>
        <taxon>Neoptera</taxon>
        <taxon>Endopterygota</taxon>
        <taxon>Hymenoptera</taxon>
        <taxon>Apocrita</taxon>
        <taxon>Aculeata</taxon>
        <taxon>Formicoidea</taxon>
        <taxon>Formicidae</taxon>
        <taxon>Myrmicinae</taxon>
        <taxon>Acromyrmex</taxon>
    </lineage>
</organism>
<accession>F4WN02</accession>
<feature type="transmembrane region" description="Helical" evidence="1">
    <location>
        <begin position="202"/>
        <end position="221"/>
    </location>
</feature>
<keyword evidence="1" id="KW-1133">Transmembrane helix</keyword>
<dbReference type="Proteomes" id="UP000007755">
    <property type="component" value="Unassembled WGS sequence"/>
</dbReference>
<name>F4WN02_ACREC</name>
<dbReference type="AlphaFoldDB" id="F4WN02"/>
<evidence type="ECO:0008006" key="4">
    <source>
        <dbReference type="Google" id="ProtNLM"/>
    </source>
</evidence>
<dbReference type="OrthoDB" id="7532471at2759"/>
<dbReference type="EMBL" id="GL888224">
    <property type="protein sequence ID" value="EGI64420.1"/>
    <property type="molecule type" value="Genomic_DNA"/>
</dbReference>
<feature type="transmembrane region" description="Helical" evidence="1">
    <location>
        <begin position="77"/>
        <end position="95"/>
    </location>
</feature>
<keyword evidence="1" id="KW-0812">Transmembrane</keyword>
<evidence type="ECO:0000313" key="3">
    <source>
        <dbReference type="Proteomes" id="UP000007755"/>
    </source>
</evidence>
<evidence type="ECO:0000256" key="1">
    <source>
        <dbReference type="SAM" id="Phobius"/>
    </source>
</evidence>
<keyword evidence="1" id="KW-0472">Membrane</keyword>